<reference evidence="4 5" key="1">
    <citation type="submission" date="2015-09" db="EMBL/GenBank/DDBJ databases">
        <title>Draft genome of the parasitic nematode Teladorsagia circumcincta isolate WARC Sus (inbred).</title>
        <authorList>
            <person name="Mitreva M."/>
        </authorList>
    </citation>
    <scope>NUCLEOTIDE SEQUENCE [LARGE SCALE GENOMIC DNA]</scope>
    <source>
        <strain evidence="4 5">S</strain>
    </source>
</reference>
<dbReference type="AlphaFoldDB" id="A0A2G9ULL5"/>
<dbReference type="InterPro" id="IPR038765">
    <property type="entry name" value="Papain-like_cys_pep_sf"/>
</dbReference>
<dbReference type="Proteomes" id="UP000230423">
    <property type="component" value="Unassembled WGS sequence"/>
</dbReference>
<keyword evidence="2" id="KW-1015">Disulfide bond</keyword>
<dbReference type="OrthoDB" id="10058785at2759"/>
<organism evidence="4 5">
    <name type="scientific">Teladorsagia circumcincta</name>
    <name type="common">Brown stomach worm</name>
    <name type="synonym">Ostertagia circumcincta</name>
    <dbReference type="NCBI Taxonomy" id="45464"/>
    <lineage>
        <taxon>Eukaryota</taxon>
        <taxon>Metazoa</taxon>
        <taxon>Ecdysozoa</taxon>
        <taxon>Nematoda</taxon>
        <taxon>Chromadorea</taxon>
        <taxon>Rhabditida</taxon>
        <taxon>Rhabditina</taxon>
        <taxon>Rhabditomorpha</taxon>
        <taxon>Strongyloidea</taxon>
        <taxon>Trichostrongylidae</taxon>
        <taxon>Teladorsagia</taxon>
    </lineage>
</organism>
<keyword evidence="4" id="KW-0378">Hydrolase</keyword>
<evidence type="ECO:0000256" key="1">
    <source>
        <dbReference type="ARBA" id="ARBA00008455"/>
    </source>
</evidence>
<name>A0A2G9ULL5_TELCI</name>
<evidence type="ECO:0000256" key="2">
    <source>
        <dbReference type="ARBA" id="ARBA00023157"/>
    </source>
</evidence>
<keyword evidence="5" id="KW-1185">Reference proteome</keyword>
<evidence type="ECO:0000259" key="3">
    <source>
        <dbReference type="SMART" id="SM00645"/>
    </source>
</evidence>
<sequence>MSDRLCIATNGKIKVEISADDIMTCCKTGGWGCHGGWTVSAWDYFAKEGVVTGGKYGSKDCCRPYEIPPCGRHKGEPYYDCHALYKGGTPACKKECQPGYNKNYTMDKYYGKGIGYYMPNSVKAIQREIMKNGPHTSGKVTGGHAVKIIGWGEEKTGNETIPYWIIANSWHNDWGENGFFRMIRGINDCSLEMYVTAGRVRIGEDAE</sequence>
<dbReference type="GO" id="GO:0006508">
    <property type="term" value="P:proteolysis"/>
    <property type="evidence" value="ECO:0007669"/>
    <property type="project" value="UniProtKB-KW"/>
</dbReference>
<dbReference type="InterPro" id="IPR025660">
    <property type="entry name" value="Pept_his_AS"/>
</dbReference>
<dbReference type="Gene3D" id="3.90.70.10">
    <property type="entry name" value="Cysteine proteinases"/>
    <property type="match status" value="2"/>
</dbReference>
<dbReference type="SMART" id="SM00645">
    <property type="entry name" value="Pept_C1"/>
    <property type="match status" value="1"/>
</dbReference>
<protein>
    <submittedName>
        <fullName evidence="4">Papain family cysteine protease</fullName>
    </submittedName>
</protein>
<feature type="domain" description="Peptidase C1A papain C-terminal" evidence="3">
    <location>
        <begin position="1"/>
        <end position="199"/>
    </location>
</feature>
<dbReference type="GO" id="GO:0008234">
    <property type="term" value="F:cysteine-type peptidase activity"/>
    <property type="evidence" value="ECO:0007669"/>
    <property type="project" value="InterPro"/>
</dbReference>
<evidence type="ECO:0000313" key="5">
    <source>
        <dbReference type="Proteomes" id="UP000230423"/>
    </source>
</evidence>
<dbReference type="Pfam" id="PF00112">
    <property type="entry name" value="Peptidase_C1"/>
    <property type="match status" value="2"/>
</dbReference>
<accession>A0A2G9ULL5</accession>
<dbReference type="PROSITE" id="PS00640">
    <property type="entry name" value="THIOL_PROTEASE_ASN"/>
    <property type="match status" value="1"/>
</dbReference>
<gene>
    <name evidence="4" type="ORF">TELCIR_07077</name>
</gene>
<dbReference type="SUPFAM" id="SSF54001">
    <property type="entry name" value="Cysteine proteinases"/>
    <property type="match status" value="1"/>
</dbReference>
<evidence type="ECO:0000313" key="4">
    <source>
        <dbReference type="EMBL" id="PIO71043.1"/>
    </source>
</evidence>
<dbReference type="EMBL" id="KZ346078">
    <property type="protein sequence ID" value="PIO71043.1"/>
    <property type="molecule type" value="Genomic_DNA"/>
</dbReference>
<dbReference type="PANTHER" id="PTHR12411">
    <property type="entry name" value="CYSTEINE PROTEASE FAMILY C1-RELATED"/>
    <property type="match status" value="1"/>
</dbReference>
<dbReference type="InterPro" id="IPR013128">
    <property type="entry name" value="Peptidase_C1A"/>
</dbReference>
<dbReference type="InterPro" id="IPR025661">
    <property type="entry name" value="Pept_asp_AS"/>
</dbReference>
<comment type="similarity">
    <text evidence="1">Belongs to the peptidase C1 family.</text>
</comment>
<dbReference type="InterPro" id="IPR000668">
    <property type="entry name" value="Peptidase_C1A_C"/>
</dbReference>
<keyword evidence="4" id="KW-0645">Protease</keyword>
<proteinExistence type="inferred from homology"/>
<dbReference type="PROSITE" id="PS00639">
    <property type="entry name" value="THIOL_PROTEASE_HIS"/>
    <property type="match status" value="1"/>
</dbReference>